<dbReference type="Gene3D" id="2.60.40.1120">
    <property type="entry name" value="Carboxypeptidase-like, regulatory domain"/>
    <property type="match status" value="1"/>
</dbReference>
<dbReference type="InterPro" id="IPR008969">
    <property type="entry name" value="CarboxyPept-like_regulatory"/>
</dbReference>
<organism evidence="3 4">
    <name type="scientific">Pedobacter insulae</name>
    <dbReference type="NCBI Taxonomy" id="414048"/>
    <lineage>
        <taxon>Bacteria</taxon>
        <taxon>Pseudomonadati</taxon>
        <taxon>Bacteroidota</taxon>
        <taxon>Sphingobacteriia</taxon>
        <taxon>Sphingobacteriales</taxon>
        <taxon>Sphingobacteriaceae</taxon>
        <taxon>Pedobacter</taxon>
    </lineage>
</organism>
<dbReference type="SUPFAM" id="SSF49464">
    <property type="entry name" value="Carboxypeptidase regulatory domain-like"/>
    <property type="match status" value="1"/>
</dbReference>
<feature type="chain" id="PRO_5011504272" evidence="1">
    <location>
        <begin position="21"/>
        <end position="942"/>
    </location>
</feature>
<dbReference type="AlphaFoldDB" id="A0A1I2XB71"/>
<protein>
    <submittedName>
        <fullName evidence="3">CarboxypepD_reg-like domain-containing protein</fullName>
    </submittedName>
</protein>
<dbReference type="Pfam" id="PF13715">
    <property type="entry name" value="CarbopepD_reg_2"/>
    <property type="match status" value="1"/>
</dbReference>
<evidence type="ECO:0000313" key="4">
    <source>
        <dbReference type="Proteomes" id="UP000199666"/>
    </source>
</evidence>
<reference evidence="3 4" key="1">
    <citation type="submission" date="2016-10" db="EMBL/GenBank/DDBJ databases">
        <authorList>
            <person name="de Groot N.N."/>
        </authorList>
    </citation>
    <scope>NUCLEOTIDE SEQUENCE [LARGE SCALE GENOMIC DNA]</scope>
    <source>
        <strain evidence="3 4">DSM 18684</strain>
    </source>
</reference>
<proteinExistence type="predicted"/>
<accession>A0A1I2XB71</accession>
<keyword evidence="1" id="KW-0732">Signal</keyword>
<evidence type="ECO:0000259" key="2">
    <source>
        <dbReference type="Pfam" id="PF14905"/>
    </source>
</evidence>
<evidence type="ECO:0000313" key="3">
    <source>
        <dbReference type="EMBL" id="SFH10239.1"/>
    </source>
</evidence>
<gene>
    <name evidence="3" type="ORF">SAMN04489864_10588</name>
</gene>
<feature type="signal peptide" evidence="1">
    <location>
        <begin position="1"/>
        <end position="20"/>
    </location>
</feature>
<dbReference type="Proteomes" id="UP000199666">
    <property type="component" value="Unassembled WGS sequence"/>
</dbReference>
<dbReference type="OrthoDB" id="1086219at2"/>
<dbReference type="InterPro" id="IPR041700">
    <property type="entry name" value="OMP_b-brl_3"/>
</dbReference>
<dbReference type="STRING" id="414048.SAMN04489864_10588"/>
<dbReference type="SUPFAM" id="SSF56935">
    <property type="entry name" value="Porins"/>
    <property type="match status" value="1"/>
</dbReference>
<name>A0A1I2XB71_9SPHI</name>
<keyword evidence="4" id="KW-1185">Reference proteome</keyword>
<feature type="domain" description="Outer membrane protein beta-barrel" evidence="2">
    <location>
        <begin position="409"/>
        <end position="778"/>
    </location>
</feature>
<evidence type="ECO:0000256" key="1">
    <source>
        <dbReference type="SAM" id="SignalP"/>
    </source>
</evidence>
<dbReference type="Pfam" id="PF14905">
    <property type="entry name" value="OMP_b-brl_3"/>
    <property type="match status" value="1"/>
</dbReference>
<sequence length="942" mass="104329">MKTLLNIFILLLFAAQSGFGQTSRRISGLVTDSTENGLSHANVILIAGKDTLQTTTNEEGYFNFSKIKAESFLLQINCLGYQSYSNTYDFAKGKLLEIKRIELKQTPNMLKTVEIKGKPNPIRIMQDTIEYNAAAYQVFEGDNVADLIKQFPGMEVDDQYNVKTMGQEMTKLRINGKDFFTNNIKDFIGKLPAGIVSKIQIIDDFGDEANFTGIKVGEPKKMLNIVTKPGMNKGKFGSTGMNGGTNQQYGGSGSFSFWNDSKQRMADIGYHTSNNGAGTSENARVTLNHRDKLGKYGNFSISNGFNTNNNAFESEQAVETINPLGTFYNNSQNKGKSNRSSNIFNSSYTFNNKKIRLSANFGGTLSQNSNTSASFNNQTGVIRQDLKNNNQLSSKSPSLNGNLSLAKILKNKKNSFSTNLAFSTSPTNSNQNISTNTLYYDRDTELLKKDSLLNRNLITSGSNQYINFGLNYSLGLKTPSDTLAKSSLNFTYNASVGKSNSNRTTFVLENAIPIFIDSLSTHYTSVFINQSLGMSYSYSNKKMRYNFGFNARPSLMSNNYINLNQKIKNNNLNYAPNINLSRTIVKGKTISLSYTGNNNAPSIDQIQPIRNTQNLQNIVIGNPNLKPYFRHSLMSNYNYVNIKSGISLQAGFTFSATQNEIVSNVILVPDTLNSLKQETRFENINGTYNAGNNYSLNIPIKKNKYAISYGGNLGLSNRAIFINNNKRFNKGFNFSQNVRGSINLKKLTVSASTNYNFTSNTNVLNTNNISDLYYLNLGQIGGTTLFNTHTYAANLNGSLRLKKLVVTANIDYNATNSDAEFNANAPRNIKNLNLAFSTRLTIKKRFLFAVNTSKTINKGYSLANANPLIINTSLTAGFLKNKMLNLKISADDLLNQGNNLSRYISGNSIIDSRTNQVTRVFKIGLSYSLSSFGGNVFRVDAD</sequence>
<dbReference type="EMBL" id="FOPP01000005">
    <property type="protein sequence ID" value="SFH10239.1"/>
    <property type="molecule type" value="Genomic_DNA"/>
</dbReference>